<evidence type="ECO:0000313" key="2">
    <source>
        <dbReference type="Proteomes" id="UP000244193"/>
    </source>
</evidence>
<proteinExistence type="predicted"/>
<keyword evidence="2" id="KW-1185">Reference proteome</keyword>
<evidence type="ECO:0000313" key="1">
    <source>
        <dbReference type="EMBL" id="AWA31131.1"/>
    </source>
</evidence>
<dbReference type="EMBL" id="CP028811">
    <property type="protein sequence ID" value="AWA31131.1"/>
    <property type="molecule type" value="Genomic_DNA"/>
</dbReference>
<dbReference type="Proteomes" id="UP000244193">
    <property type="component" value="Chromosome"/>
</dbReference>
<dbReference type="AlphaFoldDB" id="A0A2S0RJ25"/>
<sequence>MYVIEHALHIEKLASETIGYILGIDWKNSKSFGNGSTALSFNQKIQIIQDLKGLDKIDIQKFSDFMGIRNKFAHVLSIKTFDDFFNSGKNGADVKKNLIKYYGFENSEIDEGLKNKIYFYRLFSDLLQILTQKIAKHEFERGKKAFTSEYLLSVLSEVGNLENGDDVLKKAFKKVDPR</sequence>
<gene>
    <name evidence="1" type="ORF">HYN48_14095</name>
</gene>
<dbReference type="KEGG" id="fmg:HYN48_14095"/>
<reference evidence="1 2" key="1">
    <citation type="submission" date="2018-04" db="EMBL/GenBank/DDBJ databases">
        <title>Genome sequencing of Flavobacterium sp. HYN0048.</title>
        <authorList>
            <person name="Yi H."/>
            <person name="Baek C."/>
        </authorList>
    </citation>
    <scope>NUCLEOTIDE SEQUENCE [LARGE SCALE GENOMIC DNA]</scope>
    <source>
        <strain evidence="1 2">HYN0048</strain>
    </source>
</reference>
<protein>
    <submittedName>
        <fullName evidence="1">Uncharacterized protein</fullName>
    </submittedName>
</protein>
<accession>A0A2S0RJ25</accession>
<organism evidence="1 2">
    <name type="scientific">Flavobacterium magnum</name>
    <dbReference type="NCBI Taxonomy" id="2162713"/>
    <lineage>
        <taxon>Bacteria</taxon>
        <taxon>Pseudomonadati</taxon>
        <taxon>Bacteroidota</taxon>
        <taxon>Flavobacteriia</taxon>
        <taxon>Flavobacteriales</taxon>
        <taxon>Flavobacteriaceae</taxon>
        <taxon>Flavobacterium</taxon>
    </lineage>
</organism>
<name>A0A2S0RJ25_9FLAO</name>